<gene>
    <name evidence="2" type="ORF">LPAF129_18320</name>
</gene>
<accession>A0ABQ5JJ56</accession>
<evidence type="ECO:0000313" key="2">
    <source>
        <dbReference type="EMBL" id="GKS82146.1"/>
    </source>
</evidence>
<proteinExistence type="predicted"/>
<protein>
    <submittedName>
        <fullName evidence="2">Cro/Cl family transcriptional regulator</fullName>
    </submittedName>
</protein>
<dbReference type="InterPro" id="IPR003491">
    <property type="entry name" value="REP-like_C"/>
</dbReference>
<comment type="caution">
    <text evidence="2">The sequence shown here is derived from an EMBL/GenBank/DDBJ whole genome shotgun (WGS) entry which is preliminary data.</text>
</comment>
<dbReference type="Pfam" id="PF02486">
    <property type="entry name" value="Rep_trans"/>
    <property type="match status" value="1"/>
</dbReference>
<dbReference type="InterPro" id="IPR001387">
    <property type="entry name" value="Cro/C1-type_HTH"/>
</dbReference>
<name>A0ABQ5JJ56_9LACO</name>
<evidence type="ECO:0000259" key="1">
    <source>
        <dbReference type="PROSITE" id="PS50943"/>
    </source>
</evidence>
<dbReference type="CDD" id="cd00093">
    <property type="entry name" value="HTH_XRE"/>
    <property type="match status" value="1"/>
</dbReference>
<dbReference type="Pfam" id="PF18106">
    <property type="entry name" value="Rol_Rep_N"/>
    <property type="match status" value="1"/>
</dbReference>
<organism evidence="2 3">
    <name type="scientific">Ligilactobacillus pabuli</name>
    <dbReference type="NCBI Taxonomy" id="2886039"/>
    <lineage>
        <taxon>Bacteria</taxon>
        <taxon>Bacillati</taxon>
        <taxon>Bacillota</taxon>
        <taxon>Bacilli</taxon>
        <taxon>Lactobacillales</taxon>
        <taxon>Lactobacillaceae</taxon>
        <taxon>Ligilactobacillus</taxon>
    </lineage>
</organism>
<dbReference type="InterPro" id="IPR040819">
    <property type="entry name" value="Rol_Rep_N"/>
</dbReference>
<dbReference type="RefSeq" id="WP_244056450.1">
    <property type="nucleotide sequence ID" value="NZ_BQXH01000020.1"/>
</dbReference>
<dbReference type="SUPFAM" id="SSF47413">
    <property type="entry name" value="lambda repressor-like DNA-binding domains"/>
    <property type="match status" value="1"/>
</dbReference>
<dbReference type="PROSITE" id="PS50943">
    <property type="entry name" value="HTH_CROC1"/>
    <property type="match status" value="1"/>
</dbReference>
<dbReference type="Gene3D" id="1.10.260.40">
    <property type="entry name" value="lambda repressor-like DNA-binding domains"/>
    <property type="match status" value="1"/>
</dbReference>
<sequence length="410" mass="47694">MQNDLTAGIVVTDWLGKFWDLMTEQKLTQQQVADKVGITRGYLNQLLGGKKPLNDNMRRQLMCAYRELSGDEALTMWIDYVRIRFPTHDAIPIMTELLQIKPIFFAPDNWGFYGYTGKFEHGAMQIFTSPEDDDRGTLLELKGEGCREFECLLLSQHRSWYDFFEKANELGGHYNRIDLAINDYVDMLPVQYFIDKCDRDEFTSIFRRIHKDANKEHGVIGRTLYIGSRKSQFYMCLYQKDAEQFFKYGTPLDQTPIKNRFELRLADERATKAIEALLNERKPAKVIFGIINRYIRFLKPNGKARESWPLDDLWANFIGKYGEKLRLTTQPEPFSIKRTYKWIEKQVAPTLKMLLAYDSATAQDILMTMIANATITQKEMSVLQAMLASTEEMIIPSEESKKSDYADQSK</sequence>
<dbReference type="EMBL" id="BQXH01000020">
    <property type="protein sequence ID" value="GKS82146.1"/>
    <property type="molecule type" value="Genomic_DNA"/>
</dbReference>
<dbReference type="InterPro" id="IPR010982">
    <property type="entry name" value="Lambda_DNA-bd_dom_sf"/>
</dbReference>
<reference evidence="2" key="1">
    <citation type="journal article" date="2022" name="Int. J. Syst. Evol. Microbiol.">
        <title>A novel species of lactic acid bacteria, Ligilactobacillus pabuli sp. nov., isolated from alfalfa silage.</title>
        <authorList>
            <person name="Tohno M."/>
            <person name="Tanizawa Y."/>
            <person name="Sawada H."/>
            <person name="Sakamoto M."/>
            <person name="Ohkuma M."/>
            <person name="Kobayashi H."/>
        </authorList>
    </citation>
    <scope>NUCLEOTIDE SEQUENCE</scope>
    <source>
        <strain evidence="2">AF129</strain>
    </source>
</reference>
<keyword evidence="3" id="KW-1185">Reference proteome</keyword>
<evidence type="ECO:0000313" key="3">
    <source>
        <dbReference type="Proteomes" id="UP001055149"/>
    </source>
</evidence>
<dbReference type="Proteomes" id="UP001055149">
    <property type="component" value="Unassembled WGS sequence"/>
</dbReference>
<feature type="domain" description="HTH cro/C1-type" evidence="1">
    <location>
        <begin position="21"/>
        <end position="50"/>
    </location>
</feature>